<proteinExistence type="predicted"/>
<evidence type="ECO:0000256" key="1">
    <source>
        <dbReference type="ARBA" id="ARBA00001638"/>
    </source>
</evidence>
<dbReference type="Pfam" id="PF13023">
    <property type="entry name" value="HD_3"/>
    <property type="match status" value="1"/>
</dbReference>
<reference evidence="9" key="1">
    <citation type="submission" date="2021-01" db="EMBL/GenBank/DDBJ databases">
        <title>Modified the classification status of verrucomicrobia.</title>
        <authorList>
            <person name="Feng X."/>
        </authorList>
    </citation>
    <scope>NUCLEOTIDE SEQUENCE</scope>
    <source>
        <strain evidence="9">KCTC 13126</strain>
    </source>
</reference>
<comment type="cofactor">
    <cofactor evidence="2">
        <name>Mn(2+)</name>
        <dbReference type="ChEBI" id="CHEBI:29035"/>
    </cofactor>
</comment>
<dbReference type="GO" id="GO:0046872">
    <property type="term" value="F:metal ion binding"/>
    <property type="evidence" value="ECO:0007669"/>
    <property type="project" value="UniProtKB-KW"/>
</dbReference>
<dbReference type="InterPro" id="IPR006674">
    <property type="entry name" value="HD_domain"/>
</dbReference>
<comment type="subunit">
    <text evidence="4">Homodimer.</text>
</comment>
<dbReference type="AlphaFoldDB" id="A0A934S1F1"/>
<evidence type="ECO:0000256" key="4">
    <source>
        <dbReference type="ARBA" id="ARBA00011738"/>
    </source>
</evidence>
<feature type="domain" description="HD/PDEase" evidence="8">
    <location>
        <begin position="35"/>
        <end position="154"/>
    </location>
</feature>
<dbReference type="GO" id="GO:0002953">
    <property type="term" value="F:5'-deoxynucleotidase activity"/>
    <property type="evidence" value="ECO:0007669"/>
    <property type="project" value="UniProtKB-EC"/>
</dbReference>
<dbReference type="PANTHER" id="PTHR11845:SF13">
    <property type="entry name" value="5'-DEOXYNUCLEOTIDASE HDDC2"/>
    <property type="match status" value="1"/>
</dbReference>
<dbReference type="InterPro" id="IPR003607">
    <property type="entry name" value="HD/PDEase_dom"/>
</dbReference>
<evidence type="ECO:0000256" key="2">
    <source>
        <dbReference type="ARBA" id="ARBA00001936"/>
    </source>
</evidence>
<dbReference type="InterPro" id="IPR039356">
    <property type="entry name" value="YfbR/HDDC2"/>
</dbReference>
<dbReference type="GO" id="GO:0005737">
    <property type="term" value="C:cytoplasm"/>
    <property type="evidence" value="ECO:0007669"/>
    <property type="project" value="TreeGrafter"/>
</dbReference>
<dbReference type="SUPFAM" id="SSF109604">
    <property type="entry name" value="HD-domain/PDEase-like"/>
    <property type="match status" value="1"/>
</dbReference>
<organism evidence="9 10">
    <name type="scientific">Pelagicoccus mobilis</name>
    <dbReference type="NCBI Taxonomy" id="415221"/>
    <lineage>
        <taxon>Bacteria</taxon>
        <taxon>Pseudomonadati</taxon>
        <taxon>Verrucomicrobiota</taxon>
        <taxon>Opitutia</taxon>
        <taxon>Puniceicoccales</taxon>
        <taxon>Pelagicoccaceae</taxon>
        <taxon>Pelagicoccus</taxon>
    </lineage>
</organism>
<dbReference type="CDD" id="cd00077">
    <property type="entry name" value="HDc"/>
    <property type="match status" value="1"/>
</dbReference>
<evidence type="ECO:0000259" key="8">
    <source>
        <dbReference type="SMART" id="SM00471"/>
    </source>
</evidence>
<comment type="caution">
    <text evidence="9">The sequence shown here is derived from an EMBL/GenBank/DDBJ whole genome shotgun (WGS) entry which is preliminary data.</text>
</comment>
<dbReference type="EC" id="3.1.3.89" evidence="5"/>
<dbReference type="SMART" id="SM00471">
    <property type="entry name" value="HDc"/>
    <property type="match status" value="1"/>
</dbReference>
<comment type="cofactor">
    <cofactor evidence="3">
        <name>Co(2+)</name>
        <dbReference type="ChEBI" id="CHEBI:48828"/>
    </cofactor>
</comment>
<evidence type="ECO:0000313" key="10">
    <source>
        <dbReference type="Proteomes" id="UP000617628"/>
    </source>
</evidence>
<sequence length="200" mass="22922">MSAIPERLAQQMAFIIEADKLKNIFRQSYISDESRRENDAEHSWHLALMAITLYEHANDPELDLLKILRMVILHDIVEIDAGDTYIYDEVHKQDQAIREQQAADRLFGLLPEDQATEFRSIWDEFEDGESPEARFAKAIDRLHPMLLNHLAGGKTWAKHGVVASQVRQINQKIEKGSETLWSYAQDLIQKSIAAGTLPDQ</sequence>
<gene>
    <name evidence="9" type="ORF">JIN87_24925</name>
</gene>
<dbReference type="Proteomes" id="UP000617628">
    <property type="component" value="Unassembled WGS sequence"/>
</dbReference>
<name>A0A934S1F1_9BACT</name>
<dbReference type="EMBL" id="JAENIL010000073">
    <property type="protein sequence ID" value="MBK1880153.1"/>
    <property type="molecule type" value="Genomic_DNA"/>
</dbReference>
<evidence type="ECO:0000256" key="6">
    <source>
        <dbReference type="ARBA" id="ARBA00022723"/>
    </source>
</evidence>
<keyword evidence="7" id="KW-0378">Hydrolase</keyword>
<dbReference type="RefSeq" id="WP_200358802.1">
    <property type="nucleotide sequence ID" value="NZ_JAENIL010000073.1"/>
</dbReference>
<keyword evidence="6" id="KW-0479">Metal-binding</keyword>
<evidence type="ECO:0000256" key="7">
    <source>
        <dbReference type="ARBA" id="ARBA00022801"/>
    </source>
</evidence>
<dbReference type="PANTHER" id="PTHR11845">
    <property type="entry name" value="5'-DEOXYNUCLEOTIDASE HDDC2"/>
    <property type="match status" value="1"/>
</dbReference>
<evidence type="ECO:0000256" key="3">
    <source>
        <dbReference type="ARBA" id="ARBA00001941"/>
    </source>
</evidence>
<dbReference type="Gene3D" id="1.10.3210.10">
    <property type="entry name" value="Hypothetical protein af1432"/>
    <property type="match status" value="1"/>
</dbReference>
<evidence type="ECO:0000256" key="5">
    <source>
        <dbReference type="ARBA" id="ARBA00012964"/>
    </source>
</evidence>
<comment type="catalytic activity">
    <reaction evidence="1">
        <text>a 2'-deoxyribonucleoside 5'-phosphate + H2O = a 2'-deoxyribonucleoside + phosphate</text>
        <dbReference type="Rhea" id="RHEA:36167"/>
        <dbReference type="ChEBI" id="CHEBI:15377"/>
        <dbReference type="ChEBI" id="CHEBI:18274"/>
        <dbReference type="ChEBI" id="CHEBI:43474"/>
        <dbReference type="ChEBI" id="CHEBI:65317"/>
        <dbReference type="EC" id="3.1.3.89"/>
    </reaction>
</comment>
<evidence type="ECO:0000313" key="9">
    <source>
        <dbReference type="EMBL" id="MBK1880153.1"/>
    </source>
</evidence>
<protein>
    <recommendedName>
        <fullName evidence="5">5'-deoxynucleotidase</fullName>
        <ecNumber evidence="5">3.1.3.89</ecNumber>
    </recommendedName>
</protein>
<keyword evidence="10" id="KW-1185">Reference proteome</keyword>
<accession>A0A934S1F1</accession>